<evidence type="ECO:0000256" key="2">
    <source>
        <dbReference type="SAM" id="Phobius"/>
    </source>
</evidence>
<comment type="caution">
    <text evidence="4">The sequence shown here is derived from an EMBL/GenBank/DDBJ whole genome shotgun (WGS) entry which is preliminary data.</text>
</comment>
<evidence type="ECO:0000256" key="1">
    <source>
        <dbReference type="ARBA" id="ARBA00001974"/>
    </source>
</evidence>
<gene>
    <name evidence="4" type="ORF">HYC85_018108</name>
</gene>
<feature type="domain" description="FAD-binding PCMH-type" evidence="3">
    <location>
        <begin position="82"/>
        <end position="248"/>
    </location>
</feature>
<proteinExistence type="predicted"/>
<dbReference type="InterPro" id="IPR016167">
    <property type="entry name" value="FAD-bd_PCMH_sub1"/>
</dbReference>
<name>A0A7J7GVS3_CAMSI</name>
<dbReference type="InterPro" id="IPR016166">
    <property type="entry name" value="FAD-bd_PCMH"/>
</dbReference>
<dbReference type="SUPFAM" id="SSF56176">
    <property type="entry name" value="FAD-binding/transporter-associated domain-like"/>
    <property type="match status" value="1"/>
</dbReference>
<sequence length="426" mass="48377">MYPLTMHELQKTTKMKTTTTLLLYLVFVLLFSISWAHTDEDFLQCYSLHSPNTTSISKLIYTSKQLFIFIYLAILNTKFEIHRPKPLVIITPLHKLQIQATTYCSKNHGMQIRVRSGGHDYDGLSYVSEVPFVIVDLKNLRSITINAESNTAWVESGTLTGELYYRIAEKMFALLLVLVDTLVEEGIARCCEKYDLAADNVIDARIIDVNGNILDRKSRVKTFFGLMEEVEGASFGVILPRKVKLVIVLYPVTIFTLDRTLEQNATNLVHKWQYIAHKFPQELFIRVLVRRVNSSQDGKKKNNPGYIHSNLARPIDARKLPELGLTKQDCIEMSWIKSILYFHGFTNGEPLEVLLNRTQTSVFVVIPILIPSLVVFRARVGMLSMSGVKSSYTAYGGRAAQSAHRSKNEKCIRSFLSARAAVYALE</sequence>
<accession>A0A7J7GVS3</accession>
<dbReference type="InterPro" id="IPR016169">
    <property type="entry name" value="FAD-bd_PCMH_sub2"/>
</dbReference>
<keyword evidence="5" id="KW-1185">Reference proteome</keyword>
<dbReference type="PANTHER" id="PTHR32448">
    <property type="entry name" value="OS08G0158400 PROTEIN"/>
    <property type="match status" value="1"/>
</dbReference>
<evidence type="ECO:0000313" key="4">
    <source>
        <dbReference type="EMBL" id="KAF5944031.1"/>
    </source>
</evidence>
<organism evidence="4 5">
    <name type="scientific">Camellia sinensis</name>
    <name type="common">Tea plant</name>
    <name type="synonym">Thea sinensis</name>
    <dbReference type="NCBI Taxonomy" id="4442"/>
    <lineage>
        <taxon>Eukaryota</taxon>
        <taxon>Viridiplantae</taxon>
        <taxon>Streptophyta</taxon>
        <taxon>Embryophyta</taxon>
        <taxon>Tracheophyta</taxon>
        <taxon>Spermatophyta</taxon>
        <taxon>Magnoliopsida</taxon>
        <taxon>eudicotyledons</taxon>
        <taxon>Gunneridae</taxon>
        <taxon>Pentapetalae</taxon>
        <taxon>asterids</taxon>
        <taxon>Ericales</taxon>
        <taxon>Theaceae</taxon>
        <taxon>Camellia</taxon>
    </lineage>
</organism>
<evidence type="ECO:0000313" key="5">
    <source>
        <dbReference type="Proteomes" id="UP000593564"/>
    </source>
</evidence>
<reference evidence="4 5" key="2">
    <citation type="submission" date="2020-07" db="EMBL/GenBank/DDBJ databases">
        <title>Genome assembly of wild tea tree DASZ reveals pedigree and selection history of tea varieties.</title>
        <authorList>
            <person name="Zhang W."/>
        </authorList>
    </citation>
    <scope>NUCLEOTIDE SEQUENCE [LARGE SCALE GENOMIC DNA]</scope>
    <source>
        <strain evidence="5">cv. G240</strain>
        <tissue evidence="4">Leaf</tissue>
    </source>
</reference>
<dbReference type="InterPro" id="IPR006094">
    <property type="entry name" value="Oxid_FAD_bind_N"/>
</dbReference>
<dbReference type="PROSITE" id="PS51387">
    <property type="entry name" value="FAD_PCMH"/>
    <property type="match status" value="1"/>
</dbReference>
<dbReference type="InterPro" id="IPR036318">
    <property type="entry name" value="FAD-bd_PCMH-like_sf"/>
</dbReference>
<dbReference type="Gene3D" id="3.30.465.10">
    <property type="match status" value="1"/>
</dbReference>
<keyword evidence="2" id="KW-0472">Membrane</keyword>
<dbReference type="Proteomes" id="UP000593564">
    <property type="component" value="Unassembled WGS sequence"/>
</dbReference>
<dbReference type="Gene3D" id="3.30.43.10">
    <property type="entry name" value="Uridine Diphospho-n-acetylenolpyruvylglucosamine Reductase, domain 2"/>
    <property type="match status" value="1"/>
</dbReference>
<dbReference type="EMBL" id="JACBKZ010000008">
    <property type="protein sequence ID" value="KAF5944031.1"/>
    <property type="molecule type" value="Genomic_DNA"/>
</dbReference>
<protein>
    <recommendedName>
        <fullName evidence="3">FAD-binding PCMH-type domain-containing protein</fullName>
    </recommendedName>
</protein>
<feature type="transmembrane region" description="Helical" evidence="2">
    <location>
        <begin position="361"/>
        <end position="380"/>
    </location>
</feature>
<dbReference type="Pfam" id="PF01565">
    <property type="entry name" value="FAD_binding_4"/>
    <property type="match status" value="1"/>
</dbReference>
<dbReference type="GO" id="GO:0071949">
    <property type="term" value="F:FAD binding"/>
    <property type="evidence" value="ECO:0007669"/>
    <property type="project" value="InterPro"/>
</dbReference>
<evidence type="ECO:0000259" key="3">
    <source>
        <dbReference type="PROSITE" id="PS51387"/>
    </source>
</evidence>
<dbReference type="Gene3D" id="3.40.462.20">
    <property type="match status" value="1"/>
</dbReference>
<keyword evidence="2" id="KW-0812">Transmembrane</keyword>
<reference evidence="5" key="1">
    <citation type="journal article" date="2020" name="Nat. Commun.">
        <title>Genome assembly of wild tea tree DASZ reveals pedigree and selection history of tea varieties.</title>
        <authorList>
            <person name="Zhang W."/>
            <person name="Zhang Y."/>
            <person name="Qiu H."/>
            <person name="Guo Y."/>
            <person name="Wan H."/>
            <person name="Zhang X."/>
            <person name="Scossa F."/>
            <person name="Alseekh S."/>
            <person name="Zhang Q."/>
            <person name="Wang P."/>
            <person name="Xu L."/>
            <person name="Schmidt M.H."/>
            <person name="Jia X."/>
            <person name="Li D."/>
            <person name="Zhu A."/>
            <person name="Guo F."/>
            <person name="Chen W."/>
            <person name="Ni D."/>
            <person name="Usadel B."/>
            <person name="Fernie A.R."/>
            <person name="Wen W."/>
        </authorList>
    </citation>
    <scope>NUCLEOTIDE SEQUENCE [LARGE SCALE GENOMIC DNA]</scope>
    <source>
        <strain evidence="5">cv. G240</strain>
    </source>
</reference>
<keyword evidence="2" id="KW-1133">Transmembrane helix</keyword>
<comment type="cofactor">
    <cofactor evidence="1">
        <name>FAD</name>
        <dbReference type="ChEBI" id="CHEBI:57692"/>
    </cofactor>
</comment>
<dbReference type="AlphaFoldDB" id="A0A7J7GVS3"/>